<feature type="domain" description="Fructose-1-6-bisphosphatase class 1 C-terminal" evidence="3">
    <location>
        <begin position="745"/>
        <end position="854"/>
    </location>
</feature>
<dbReference type="GO" id="GO:0003676">
    <property type="term" value="F:nucleic acid binding"/>
    <property type="evidence" value="ECO:0007669"/>
    <property type="project" value="InterPro"/>
</dbReference>
<dbReference type="InterPro" id="IPR012337">
    <property type="entry name" value="RNaseH-like_sf"/>
</dbReference>
<dbReference type="InterPro" id="IPR043502">
    <property type="entry name" value="DNA/RNA_pol_sf"/>
</dbReference>
<evidence type="ECO:0000256" key="1">
    <source>
        <dbReference type="ARBA" id="ARBA00032973"/>
    </source>
</evidence>
<accession>A0A6A3BV84</accession>
<dbReference type="InterPro" id="IPR013103">
    <property type="entry name" value="RVT_2"/>
</dbReference>
<gene>
    <name evidence="4" type="ORF">F3Y22_tig00018999pilonHSYRG00047</name>
</gene>
<name>A0A6A3BV84_HIBSY</name>
<dbReference type="Gene3D" id="3.30.420.10">
    <property type="entry name" value="Ribonuclease H-like superfamily/Ribonuclease H"/>
    <property type="match status" value="1"/>
</dbReference>
<organism evidence="4 5">
    <name type="scientific">Hibiscus syriacus</name>
    <name type="common">Rose of Sharon</name>
    <dbReference type="NCBI Taxonomy" id="106335"/>
    <lineage>
        <taxon>Eukaryota</taxon>
        <taxon>Viridiplantae</taxon>
        <taxon>Streptophyta</taxon>
        <taxon>Embryophyta</taxon>
        <taxon>Tracheophyta</taxon>
        <taxon>Spermatophyta</taxon>
        <taxon>Magnoliopsida</taxon>
        <taxon>eudicotyledons</taxon>
        <taxon>Gunneridae</taxon>
        <taxon>Pentapetalae</taxon>
        <taxon>rosids</taxon>
        <taxon>malvids</taxon>
        <taxon>Malvales</taxon>
        <taxon>Malvaceae</taxon>
        <taxon>Malvoideae</taxon>
        <taxon>Hibiscus</taxon>
    </lineage>
</organism>
<evidence type="ECO:0000259" key="3">
    <source>
        <dbReference type="Pfam" id="PF18913"/>
    </source>
</evidence>
<dbReference type="InterPro" id="IPR000146">
    <property type="entry name" value="FBPase_class-1"/>
</dbReference>
<dbReference type="GO" id="GO:0030388">
    <property type="term" value="P:fructose 1,6-bisphosphate metabolic process"/>
    <property type="evidence" value="ECO:0007669"/>
    <property type="project" value="TreeGrafter"/>
</dbReference>
<dbReference type="SUPFAM" id="SSF56672">
    <property type="entry name" value="DNA/RNA polymerases"/>
    <property type="match status" value="1"/>
</dbReference>
<dbReference type="Gene3D" id="3.40.190.80">
    <property type="match status" value="1"/>
</dbReference>
<sequence length="855" mass="95243">MDFMIVLLGDLNLALKVERETFSNRTNDRIVSRGDSISVSYSSLETNTIGFDDCSCYTKARTEVQVCYSSHSQIHVTTSARDRWVVDSGVTHHITPYLANVINQKDFSGPGKLIVGNGVYLPNRAIGKFVLCSPSRALLLNDLLHGQENDGLYSFQVDCVDDMSTGIEANNVVTSHSLYDLWHRRLGHPAHGTLEQICKTINVNVEKKVNELWPSPVVSNGYRYYVSFVDAYTRHTWLYLLKDKSQAARAFQLFQQLMHTSLKGVNMKTLDLSLAHSWVLALNTRGASSIRKLATVSELSRSLDIVMDINRLYIGSARVLESTTLSLDVPEPSSTQSIPVDVSAALPEVPSVVQSSPAPIVTESDVKVQSLPGEQTVTSMGNTHPMLTCSKFGVFKPKLYTTFLDDVVPSTVDKAFQSAPWNAPFRAEYCALIQNDTWALVPLPDDRSVVHGHDFKDTFSPVVKFTTVYVLLAMASTKGWVLRQVDVNNVFLNGNLSEDVYMQQPSGFKGVYCTYILVYVDDIIITGTSATDVNQVVEMLSYRLSLKDLVELSYFSATFTCTPMIVAAKLAVQYGALLPNAREYRNIVAALLYVFHTRLDIVFAVNKVVQFMQSPCEVHFVAVKRILRYLAGTLNYGLVFSVGDARLNVKAFLGANWAGDASDRSVNPVCHARSKHIELDIHFVWEMIATGQLRVSYVPVGFLVADGLTKTLPKASFEQPIIPVRSNTLDPTYGEFVLTHENIKIPESSKIYSFNEGNFDLWGEKLKNYLDHLRQPVSNGKPYSDSYIGCLVGEIHRMLLRGGIYGNPKNKNNKNGNLRLLYECAPMSFLIEQVGVVAIDGEQRILDIVPEQVRT</sequence>
<protein>
    <recommendedName>
        <fullName evidence="1">D-fructose-1,6-bisphosphate 1-phosphohydrolase</fullName>
    </recommendedName>
</protein>
<evidence type="ECO:0000313" key="5">
    <source>
        <dbReference type="Proteomes" id="UP000436088"/>
    </source>
</evidence>
<dbReference type="GO" id="GO:0006002">
    <property type="term" value="P:fructose 6-phosphate metabolic process"/>
    <property type="evidence" value="ECO:0007669"/>
    <property type="project" value="TreeGrafter"/>
</dbReference>
<dbReference type="GO" id="GO:0006094">
    <property type="term" value="P:gluconeogenesis"/>
    <property type="evidence" value="ECO:0007669"/>
    <property type="project" value="TreeGrafter"/>
</dbReference>
<dbReference type="InterPro" id="IPR044015">
    <property type="entry name" value="FBPase_C_dom"/>
</dbReference>
<proteinExistence type="predicted"/>
<dbReference type="AlphaFoldDB" id="A0A6A3BV84"/>
<dbReference type="SUPFAM" id="SSF56655">
    <property type="entry name" value="Carbohydrate phosphatase"/>
    <property type="match status" value="1"/>
</dbReference>
<dbReference type="InterPro" id="IPR028343">
    <property type="entry name" value="FBPtase"/>
</dbReference>
<evidence type="ECO:0000313" key="4">
    <source>
        <dbReference type="EMBL" id="KAE8720564.1"/>
    </source>
</evidence>
<dbReference type="GO" id="GO:0005986">
    <property type="term" value="P:sucrose biosynthetic process"/>
    <property type="evidence" value="ECO:0007669"/>
    <property type="project" value="TreeGrafter"/>
</dbReference>
<dbReference type="GO" id="GO:0005829">
    <property type="term" value="C:cytosol"/>
    <property type="evidence" value="ECO:0007669"/>
    <property type="project" value="TreeGrafter"/>
</dbReference>
<dbReference type="PANTHER" id="PTHR11556">
    <property type="entry name" value="FRUCTOSE-1,6-BISPHOSPHATASE-RELATED"/>
    <property type="match status" value="1"/>
</dbReference>
<dbReference type="Pfam" id="PF07727">
    <property type="entry name" value="RVT_2"/>
    <property type="match status" value="1"/>
</dbReference>
<dbReference type="SUPFAM" id="SSF53098">
    <property type="entry name" value="Ribonuclease H-like"/>
    <property type="match status" value="1"/>
</dbReference>
<dbReference type="PRINTS" id="PR00115">
    <property type="entry name" value="F16BPHPHTASE"/>
</dbReference>
<reference evidence="4" key="1">
    <citation type="submission" date="2019-09" db="EMBL/GenBank/DDBJ databases">
        <title>Draft genome information of white flower Hibiscus syriacus.</title>
        <authorList>
            <person name="Kim Y.-M."/>
        </authorList>
    </citation>
    <scope>NUCLEOTIDE SEQUENCE [LARGE SCALE GENOMIC DNA]</scope>
    <source>
        <strain evidence="4">YM2019G1</strain>
    </source>
</reference>
<dbReference type="PANTHER" id="PTHR11556:SF18">
    <property type="entry name" value="FRUCTOSE-BISPHOSPHATASE"/>
    <property type="match status" value="1"/>
</dbReference>
<dbReference type="Pfam" id="PF18913">
    <property type="entry name" value="FBPase_C"/>
    <property type="match status" value="1"/>
</dbReference>
<evidence type="ECO:0000259" key="2">
    <source>
        <dbReference type="Pfam" id="PF07727"/>
    </source>
</evidence>
<dbReference type="Proteomes" id="UP000436088">
    <property type="component" value="Unassembled WGS sequence"/>
</dbReference>
<comment type="caution">
    <text evidence="4">The sequence shown here is derived from an EMBL/GenBank/DDBJ whole genome shotgun (WGS) entry which is preliminary data.</text>
</comment>
<feature type="domain" description="Reverse transcriptase Ty1/copia-type" evidence="2">
    <location>
        <begin position="450"/>
        <end position="509"/>
    </location>
</feature>
<dbReference type="GO" id="GO:0042132">
    <property type="term" value="F:fructose 1,6-bisphosphate 1-phosphatase activity"/>
    <property type="evidence" value="ECO:0007669"/>
    <property type="project" value="InterPro"/>
</dbReference>
<dbReference type="GO" id="GO:0006000">
    <property type="term" value="P:fructose metabolic process"/>
    <property type="evidence" value="ECO:0007669"/>
    <property type="project" value="TreeGrafter"/>
</dbReference>
<keyword evidence="5" id="KW-1185">Reference proteome</keyword>
<dbReference type="InterPro" id="IPR036397">
    <property type="entry name" value="RNaseH_sf"/>
</dbReference>
<dbReference type="EMBL" id="VEPZ02000707">
    <property type="protein sequence ID" value="KAE8720564.1"/>
    <property type="molecule type" value="Genomic_DNA"/>
</dbReference>